<protein>
    <submittedName>
        <fullName evidence="2">Uncharacterized protein</fullName>
    </submittedName>
</protein>
<feature type="region of interest" description="Disordered" evidence="1">
    <location>
        <begin position="51"/>
        <end position="70"/>
    </location>
</feature>
<feature type="non-terminal residue" evidence="2">
    <location>
        <position position="1"/>
    </location>
</feature>
<comment type="caution">
    <text evidence="2">The sequence shown here is derived from an EMBL/GenBank/DDBJ whole genome shotgun (WGS) entry which is preliminary data.</text>
</comment>
<accession>A0ABD3TG22</accession>
<sequence>VSFRSFIKYLYIASQKYHRLNPLRDGIIAMVAEYRNCVKACEHQHSKRNGVDKHFRNQPTNQIPCEYKGQ</sequence>
<dbReference type="AlphaFoldDB" id="A0ABD3TG22"/>
<organism evidence="2 3">
    <name type="scientific">Sinanodonta woodiana</name>
    <name type="common">Chinese pond mussel</name>
    <name type="synonym">Anodonta woodiana</name>
    <dbReference type="NCBI Taxonomy" id="1069815"/>
    <lineage>
        <taxon>Eukaryota</taxon>
        <taxon>Metazoa</taxon>
        <taxon>Spiralia</taxon>
        <taxon>Lophotrochozoa</taxon>
        <taxon>Mollusca</taxon>
        <taxon>Bivalvia</taxon>
        <taxon>Autobranchia</taxon>
        <taxon>Heteroconchia</taxon>
        <taxon>Palaeoheterodonta</taxon>
        <taxon>Unionida</taxon>
        <taxon>Unionoidea</taxon>
        <taxon>Unionidae</taxon>
        <taxon>Unioninae</taxon>
        <taxon>Sinanodonta</taxon>
    </lineage>
</organism>
<evidence type="ECO:0000256" key="1">
    <source>
        <dbReference type="SAM" id="MobiDB-lite"/>
    </source>
</evidence>
<proteinExistence type="predicted"/>
<reference evidence="2 3" key="1">
    <citation type="submission" date="2024-11" db="EMBL/GenBank/DDBJ databases">
        <title>Chromosome-level genome assembly of the freshwater bivalve Anodonta woodiana.</title>
        <authorList>
            <person name="Chen X."/>
        </authorList>
    </citation>
    <scope>NUCLEOTIDE SEQUENCE [LARGE SCALE GENOMIC DNA]</scope>
    <source>
        <strain evidence="2">MN2024</strain>
        <tissue evidence="2">Gills</tissue>
    </source>
</reference>
<dbReference type="Proteomes" id="UP001634394">
    <property type="component" value="Unassembled WGS sequence"/>
</dbReference>
<dbReference type="EMBL" id="JBJQND010000018">
    <property type="protein sequence ID" value="KAL3835971.1"/>
    <property type="molecule type" value="Genomic_DNA"/>
</dbReference>
<evidence type="ECO:0000313" key="3">
    <source>
        <dbReference type="Proteomes" id="UP001634394"/>
    </source>
</evidence>
<keyword evidence="3" id="KW-1185">Reference proteome</keyword>
<gene>
    <name evidence="2" type="ORF">ACJMK2_021430</name>
</gene>
<evidence type="ECO:0000313" key="2">
    <source>
        <dbReference type="EMBL" id="KAL3835971.1"/>
    </source>
</evidence>
<name>A0ABD3TG22_SINWO</name>